<dbReference type="GO" id="GO:0006094">
    <property type="term" value="P:gluconeogenesis"/>
    <property type="evidence" value="ECO:0007669"/>
    <property type="project" value="UniProtKB-KW"/>
</dbReference>
<dbReference type="GO" id="GO:0006096">
    <property type="term" value="P:glycolytic process"/>
    <property type="evidence" value="ECO:0007669"/>
    <property type="project" value="UniProtKB-KW"/>
</dbReference>
<dbReference type="GO" id="GO:0005829">
    <property type="term" value="C:cytosol"/>
    <property type="evidence" value="ECO:0007669"/>
    <property type="project" value="TreeGrafter"/>
</dbReference>
<dbReference type="Gene3D" id="3.40.50.10490">
    <property type="entry name" value="Glucose-6-phosphate isomerase like protein, domain 1"/>
    <property type="match status" value="1"/>
</dbReference>
<dbReference type="Proteomes" id="UP000886653">
    <property type="component" value="Unassembled WGS sequence"/>
</dbReference>
<dbReference type="GO" id="GO:0051156">
    <property type="term" value="P:glucose 6-phosphate metabolic process"/>
    <property type="evidence" value="ECO:0007669"/>
    <property type="project" value="TreeGrafter"/>
</dbReference>
<sequence>MLPKVGSAVPNLNYLALLRIPQKFLNQYKIVPGQALTNCASSSSSTWYMFTLLDYIPIPTDLELLAKSAPLANPIPTKEAGVEKSEDERLFGTQFDRINIVIGGSELGPVIVTEDLAHCAGQQHPTISYFCSNINGSHLPEILRKGNPETTLYSVADKTCTTQETITNTTSTKI</sequence>
<dbReference type="PANTHER" id="PTHR11469">
    <property type="entry name" value="GLUCOSE-6-PHOSPHATE ISOMERASE"/>
    <property type="match status" value="1"/>
</dbReference>
<reference evidence="4" key="1">
    <citation type="submission" date="2013-11" db="EMBL/GenBank/DDBJ databases">
        <title>Genome sequence of the fusiform rust pathogen reveals effectors for host alternation and coevolution with pine.</title>
        <authorList>
            <consortium name="DOE Joint Genome Institute"/>
            <person name="Smith K."/>
            <person name="Pendleton A."/>
            <person name="Kubisiak T."/>
            <person name="Anderson C."/>
            <person name="Salamov A."/>
            <person name="Aerts A."/>
            <person name="Riley R."/>
            <person name="Clum A."/>
            <person name="Lindquist E."/>
            <person name="Ence D."/>
            <person name="Campbell M."/>
            <person name="Kronenberg Z."/>
            <person name="Feau N."/>
            <person name="Dhillon B."/>
            <person name="Hamelin R."/>
            <person name="Burleigh J."/>
            <person name="Smith J."/>
            <person name="Yandell M."/>
            <person name="Nelson C."/>
            <person name="Grigoriev I."/>
            <person name="Davis J."/>
        </authorList>
    </citation>
    <scope>NUCLEOTIDE SEQUENCE</scope>
    <source>
        <strain evidence="4">G11</strain>
    </source>
</reference>
<keyword evidence="2" id="KW-0324">Glycolysis</keyword>
<accession>A0A9P6NRR1</accession>
<keyword evidence="1" id="KW-0312">Gluconeogenesis</keyword>
<evidence type="ECO:0000256" key="2">
    <source>
        <dbReference type="ARBA" id="ARBA00023152"/>
    </source>
</evidence>
<dbReference type="GO" id="GO:0097367">
    <property type="term" value="F:carbohydrate derivative binding"/>
    <property type="evidence" value="ECO:0007669"/>
    <property type="project" value="InterPro"/>
</dbReference>
<dbReference type="SUPFAM" id="SSF53697">
    <property type="entry name" value="SIS domain"/>
    <property type="match status" value="1"/>
</dbReference>
<keyword evidence="5" id="KW-1185">Reference proteome</keyword>
<keyword evidence="3" id="KW-0413">Isomerase</keyword>
<evidence type="ECO:0000256" key="3">
    <source>
        <dbReference type="ARBA" id="ARBA00023235"/>
    </source>
</evidence>
<dbReference type="InterPro" id="IPR001672">
    <property type="entry name" value="G6P_Isomerase"/>
</dbReference>
<dbReference type="GO" id="GO:0048029">
    <property type="term" value="F:monosaccharide binding"/>
    <property type="evidence" value="ECO:0007669"/>
    <property type="project" value="TreeGrafter"/>
</dbReference>
<dbReference type="PROSITE" id="PS51463">
    <property type="entry name" value="P_GLUCOSE_ISOMERASE_3"/>
    <property type="match status" value="1"/>
</dbReference>
<dbReference type="Pfam" id="PF00342">
    <property type="entry name" value="PGI"/>
    <property type="match status" value="1"/>
</dbReference>
<dbReference type="PANTHER" id="PTHR11469:SF1">
    <property type="entry name" value="GLUCOSE-6-PHOSPHATE ISOMERASE"/>
    <property type="match status" value="1"/>
</dbReference>
<dbReference type="InterPro" id="IPR046348">
    <property type="entry name" value="SIS_dom_sf"/>
</dbReference>
<evidence type="ECO:0000313" key="4">
    <source>
        <dbReference type="EMBL" id="KAG0148355.1"/>
    </source>
</evidence>
<dbReference type="EMBL" id="MU167238">
    <property type="protein sequence ID" value="KAG0148355.1"/>
    <property type="molecule type" value="Genomic_DNA"/>
</dbReference>
<name>A0A9P6NRR1_9BASI</name>
<dbReference type="OrthoDB" id="5831190at2759"/>
<comment type="caution">
    <text evidence="4">The sequence shown here is derived from an EMBL/GenBank/DDBJ whole genome shotgun (WGS) entry which is preliminary data.</text>
</comment>
<organism evidence="4 5">
    <name type="scientific">Cronartium quercuum f. sp. fusiforme G11</name>
    <dbReference type="NCBI Taxonomy" id="708437"/>
    <lineage>
        <taxon>Eukaryota</taxon>
        <taxon>Fungi</taxon>
        <taxon>Dikarya</taxon>
        <taxon>Basidiomycota</taxon>
        <taxon>Pucciniomycotina</taxon>
        <taxon>Pucciniomycetes</taxon>
        <taxon>Pucciniales</taxon>
        <taxon>Coleosporiaceae</taxon>
        <taxon>Cronartium</taxon>
    </lineage>
</organism>
<proteinExistence type="predicted"/>
<gene>
    <name evidence="4" type="ORF">CROQUDRAFT_132013</name>
</gene>
<evidence type="ECO:0000256" key="1">
    <source>
        <dbReference type="ARBA" id="ARBA00022432"/>
    </source>
</evidence>
<dbReference type="AlphaFoldDB" id="A0A9P6NRR1"/>
<dbReference type="GO" id="GO:0004347">
    <property type="term" value="F:glucose-6-phosphate isomerase activity"/>
    <property type="evidence" value="ECO:0007669"/>
    <property type="project" value="InterPro"/>
</dbReference>
<evidence type="ECO:0000313" key="5">
    <source>
        <dbReference type="Proteomes" id="UP000886653"/>
    </source>
</evidence>
<protein>
    <submittedName>
        <fullName evidence="4">Uncharacterized protein</fullName>
    </submittedName>
</protein>